<protein>
    <submittedName>
        <fullName evidence="1">Phage capsid protein</fullName>
    </submittedName>
</protein>
<proteinExistence type="predicted"/>
<dbReference type="InterPro" id="IPR053745">
    <property type="entry name" value="Viral_Tail_Comp_sf"/>
</dbReference>
<accession>A0A3L9DNS6</accession>
<comment type="caution">
    <text evidence="1">The sequence shown here is derived from an EMBL/GenBank/DDBJ whole genome shotgun (WGS) entry which is preliminary data.</text>
</comment>
<evidence type="ECO:0000313" key="1">
    <source>
        <dbReference type="EMBL" id="RLY03076.1"/>
    </source>
</evidence>
<gene>
    <name evidence="1" type="ORF">EAF07_05920</name>
</gene>
<dbReference type="Gene3D" id="3.30.2000.30">
    <property type="match status" value="1"/>
</dbReference>
<dbReference type="RefSeq" id="WP_121835619.1">
    <property type="nucleotide sequence ID" value="NZ_CP163513.1"/>
</dbReference>
<sequence length="128" mass="14695">MKTREQAIFDEVFKRTLALGYTVYDYKPDDNAPYPFVEFEDTTTSFKTNKTDIKGDIELVLSIWGLQKKRKQVSDMASAIFSQAMTINEASGYRLMLKPNQSNISLFDDNTAVIPLKRGRIRLVFTLL</sequence>
<name>A0A3L9DNS6_9STRE</name>
<dbReference type="OrthoDB" id="1701539at2"/>
<reference evidence="1 2" key="1">
    <citation type="submission" date="2018-10" db="EMBL/GenBank/DDBJ databases">
        <title>Streptococcus hillyeri sp. nov., isolated from equine tracheal sample.</title>
        <authorList>
            <person name="Macfadyen A.C."/>
            <person name="Waller A."/>
            <person name="Paterson G.K."/>
        </authorList>
    </citation>
    <scope>NUCLEOTIDE SEQUENCE [LARGE SCALE GENOMIC DNA]</scope>
    <source>
        <strain evidence="1 2">28462</strain>
    </source>
</reference>
<dbReference type="EMBL" id="RCVM01000010">
    <property type="protein sequence ID" value="RLY03076.1"/>
    <property type="molecule type" value="Genomic_DNA"/>
</dbReference>
<evidence type="ECO:0000313" key="2">
    <source>
        <dbReference type="Proteomes" id="UP000279194"/>
    </source>
</evidence>
<dbReference type="Proteomes" id="UP000279194">
    <property type="component" value="Unassembled WGS sequence"/>
</dbReference>
<organism evidence="1 2">
    <name type="scientific">Streptococcus hillyeri</name>
    <dbReference type="NCBI Taxonomy" id="2282420"/>
    <lineage>
        <taxon>Bacteria</taxon>
        <taxon>Bacillati</taxon>
        <taxon>Bacillota</taxon>
        <taxon>Bacilli</taxon>
        <taxon>Lactobacillales</taxon>
        <taxon>Streptococcaceae</taxon>
        <taxon>Streptococcus</taxon>
    </lineage>
</organism>
<dbReference type="AlphaFoldDB" id="A0A3L9DNS6"/>
<keyword evidence="2" id="KW-1185">Reference proteome</keyword>